<dbReference type="EMBL" id="FN649743">
    <property type="protein sequence ID" value="CBJ49039.1"/>
    <property type="molecule type" value="Genomic_DNA"/>
</dbReference>
<sequence length="898" mass="97060">MMHSVIHSWDHGAFKIPEVRTAKWSRGTDGAFVVLHFTEPTNCPPLNGDVDLNNALVINRGEITVTAGRGEWSANGEVLSITDLDPGSWRAITASISSGDFHVKPREKVLVGADNGGGKTGSPDELRGSLTMRMSFPGRFVAHLFVGEQLDSSAEIIEVDFCPEQVVVALSNPGSGSVEDPQPFFSADGVLSMPGDKWLKVPSSLFHYQREPVGGIQSEQMTPGRRSSWSFSLWIYLLDDATGSFRGLFYKGDGGATMGRTPSAWLCSHSNRIALRVTSDTNPDIGADSVASLNAGTWNHVVFTFDNTTSGEFSSTIFINGTLDISVQFDGTTVLGNDGPLHIGRDTSNLGPRSLVSLVRLWKGALSPDQVDAVFQASKPLFLREASTALASRYSSIHAIVSMTSRMQTTSTYASLLLTGREQLDGENAARCGRETELEARATAVAQWNDGGARVVVDQLELAVLGGSFRAAYMLATTMLSGLGGTAAHDRSIAANTTREEDSDRGSLKRWKVPTTSRAIALLHFAAVGGYFEAQLALGLRYLQGNGVQLDLETAAYYLACVCDKAHAEYHLVGKQPILEMQRLTAANEAVVEVGQKGEDDDALQYQIHRAEQGDVPSIEAMGDLYYWGARGVTRDQSRALQYFNRASDAGSNNARCAAAGMYLKGEGTKVNHTKAVELFELAAAEGYVRALNGLGYVYFNGHVLPQNFTKAFGYFERASNMKQEADSLFNTAHCLAHGIGTDQDLERAAELFRLGAGWGHVDCAYELGYMYAQGIGVERDPALTAKYLAVVAQAGPWGRRLRLAFDCYLQGDMLSALTMYSEAAELGYEVAASNAAFLLDEGKLRLDGELFQGGRSAPVWSETMAVRLHIMAATKGYAPSFLAIGDAFFYGRAGLPR</sequence>
<dbReference type="Pfam" id="PF08238">
    <property type="entry name" value="Sel1"/>
    <property type="match status" value="7"/>
</dbReference>
<proteinExistence type="predicted"/>
<evidence type="ECO:0000313" key="1">
    <source>
        <dbReference type="EMBL" id="CBJ49039.1"/>
    </source>
</evidence>
<dbReference type="InterPro" id="IPR044623">
    <property type="entry name" value="HRD3"/>
</dbReference>
<dbReference type="AlphaFoldDB" id="D7FJ00"/>
<dbReference type="OrthoDB" id="188553at2759"/>
<dbReference type="EMBL" id="FN647904">
    <property type="protein sequence ID" value="CBJ49039.1"/>
    <property type="molecule type" value="Genomic_DNA"/>
</dbReference>
<dbReference type="OMA" id="PSAWWKP"/>
<dbReference type="GO" id="GO:0036503">
    <property type="term" value="P:ERAD pathway"/>
    <property type="evidence" value="ECO:0007669"/>
    <property type="project" value="InterPro"/>
</dbReference>
<evidence type="ECO:0000313" key="2">
    <source>
        <dbReference type="Proteomes" id="UP000002630"/>
    </source>
</evidence>
<dbReference type="InterPro" id="IPR013320">
    <property type="entry name" value="ConA-like_dom_sf"/>
</dbReference>
<keyword evidence="2" id="KW-1185">Reference proteome</keyword>
<dbReference type="PANTHER" id="PTHR45084">
    <property type="entry name" value="ERAD-ASSOCIATED E3 UBIQUITIN-PROTEIN LIGASE COMPONENT HRD3A-RELATED"/>
    <property type="match status" value="1"/>
</dbReference>
<dbReference type="SUPFAM" id="SSF49899">
    <property type="entry name" value="Concanavalin A-like lectins/glucanases"/>
    <property type="match status" value="1"/>
</dbReference>
<dbReference type="SMART" id="SM00671">
    <property type="entry name" value="SEL1"/>
    <property type="match status" value="7"/>
</dbReference>
<dbReference type="Gene3D" id="2.60.120.200">
    <property type="match status" value="1"/>
</dbReference>
<dbReference type="InterPro" id="IPR006597">
    <property type="entry name" value="Sel1-like"/>
</dbReference>
<dbReference type="eggNOG" id="KOG1550">
    <property type="taxonomic scope" value="Eukaryota"/>
</dbReference>
<dbReference type="Gene3D" id="1.25.40.10">
    <property type="entry name" value="Tetratricopeptide repeat domain"/>
    <property type="match status" value="1"/>
</dbReference>
<name>D7FJ00_ECTSI</name>
<dbReference type="InterPro" id="IPR011990">
    <property type="entry name" value="TPR-like_helical_dom_sf"/>
</dbReference>
<organism evidence="1 2">
    <name type="scientific">Ectocarpus siliculosus</name>
    <name type="common">Brown alga</name>
    <name type="synonym">Conferva siliculosa</name>
    <dbReference type="NCBI Taxonomy" id="2880"/>
    <lineage>
        <taxon>Eukaryota</taxon>
        <taxon>Sar</taxon>
        <taxon>Stramenopiles</taxon>
        <taxon>Ochrophyta</taxon>
        <taxon>PX clade</taxon>
        <taxon>Phaeophyceae</taxon>
        <taxon>Ectocarpales</taxon>
        <taxon>Ectocarpaceae</taxon>
        <taxon>Ectocarpus</taxon>
    </lineage>
</organism>
<dbReference type="SUPFAM" id="SSF81901">
    <property type="entry name" value="HCP-like"/>
    <property type="match status" value="2"/>
</dbReference>
<accession>D7FJ00</accession>
<protein>
    <submittedName>
        <fullName evidence="1">Suppressor of lin-12-like protein-related / sel-1 protein-related</fullName>
    </submittedName>
</protein>
<gene>
    <name evidence="1" type="ORF">Esi_0125_0021</name>
</gene>
<dbReference type="InParanoid" id="D7FJ00"/>
<dbReference type="Proteomes" id="UP000002630">
    <property type="component" value="Linkage Group LG18"/>
</dbReference>
<dbReference type="STRING" id="2880.D7FJ00"/>
<reference evidence="1 2" key="1">
    <citation type="journal article" date="2010" name="Nature">
        <title>The Ectocarpus genome and the independent evolution of multicellularity in brown algae.</title>
        <authorList>
            <person name="Cock J.M."/>
            <person name="Sterck L."/>
            <person name="Rouze P."/>
            <person name="Scornet D."/>
            <person name="Allen A.E."/>
            <person name="Amoutzias G."/>
            <person name="Anthouard V."/>
            <person name="Artiguenave F."/>
            <person name="Aury J.M."/>
            <person name="Badger J.H."/>
            <person name="Beszteri B."/>
            <person name="Billiau K."/>
            <person name="Bonnet E."/>
            <person name="Bothwell J.H."/>
            <person name="Bowler C."/>
            <person name="Boyen C."/>
            <person name="Brownlee C."/>
            <person name="Carrano C.J."/>
            <person name="Charrier B."/>
            <person name="Cho G.Y."/>
            <person name="Coelho S.M."/>
            <person name="Collen J."/>
            <person name="Corre E."/>
            <person name="Da Silva C."/>
            <person name="Delage L."/>
            <person name="Delaroque N."/>
            <person name="Dittami S.M."/>
            <person name="Doulbeau S."/>
            <person name="Elias M."/>
            <person name="Farnham G."/>
            <person name="Gachon C.M."/>
            <person name="Gschloessl B."/>
            <person name="Heesch S."/>
            <person name="Jabbari K."/>
            <person name="Jubin C."/>
            <person name="Kawai H."/>
            <person name="Kimura K."/>
            <person name="Kloareg B."/>
            <person name="Kupper F.C."/>
            <person name="Lang D."/>
            <person name="Le Bail A."/>
            <person name="Leblanc C."/>
            <person name="Lerouge P."/>
            <person name="Lohr M."/>
            <person name="Lopez P.J."/>
            <person name="Martens C."/>
            <person name="Maumus F."/>
            <person name="Michel G."/>
            <person name="Miranda-Saavedra D."/>
            <person name="Morales J."/>
            <person name="Moreau H."/>
            <person name="Motomura T."/>
            <person name="Nagasato C."/>
            <person name="Napoli C.A."/>
            <person name="Nelson D.R."/>
            <person name="Nyvall-Collen P."/>
            <person name="Peters A.F."/>
            <person name="Pommier C."/>
            <person name="Potin P."/>
            <person name="Poulain J."/>
            <person name="Quesneville H."/>
            <person name="Read B."/>
            <person name="Rensing S.A."/>
            <person name="Ritter A."/>
            <person name="Rousvoal S."/>
            <person name="Samanta M."/>
            <person name="Samson G."/>
            <person name="Schroeder D.C."/>
            <person name="Segurens B."/>
            <person name="Strittmatter M."/>
            <person name="Tonon T."/>
            <person name="Tregear J.W."/>
            <person name="Valentin K."/>
            <person name="von Dassow P."/>
            <person name="Yamagishi T."/>
            <person name="Van de Peer Y."/>
            <person name="Wincker P."/>
        </authorList>
    </citation>
    <scope>NUCLEOTIDE SEQUENCE [LARGE SCALE GENOMIC DNA]</scope>
    <source>
        <strain evidence="2">Ec32 / CCAP1310/4</strain>
    </source>
</reference>
<dbReference type="Pfam" id="PF13385">
    <property type="entry name" value="Laminin_G_3"/>
    <property type="match status" value="1"/>
</dbReference>
<dbReference type="PANTHER" id="PTHR45084:SF1">
    <property type="entry name" value="ERAD-ASSOCIATED E3 UBIQUITIN-PROTEIN LIGASE COMPONENT HRD3A-RELATED"/>
    <property type="match status" value="1"/>
</dbReference>